<dbReference type="InterPro" id="IPR051204">
    <property type="entry name" value="ABC_transp_perm/SBD"/>
</dbReference>
<dbReference type="PROSITE" id="PS50928">
    <property type="entry name" value="ABC_TM1"/>
    <property type="match status" value="1"/>
</dbReference>
<comment type="similarity">
    <text evidence="6">Belongs to the binding-protein-dependent transport system permease family.</text>
</comment>
<accession>A0ABW7UNP9</accession>
<evidence type="ECO:0000259" key="7">
    <source>
        <dbReference type="PROSITE" id="PS50928"/>
    </source>
</evidence>
<proteinExistence type="inferred from homology"/>
<keyword evidence="5 6" id="KW-0472">Membrane</keyword>
<dbReference type="Gene3D" id="1.10.3720.10">
    <property type="entry name" value="MetI-like"/>
    <property type="match status" value="1"/>
</dbReference>
<organism evidence="8 9">
    <name type="scientific">Streptomyces pathocidini</name>
    <dbReference type="NCBI Taxonomy" id="1650571"/>
    <lineage>
        <taxon>Bacteria</taxon>
        <taxon>Bacillati</taxon>
        <taxon>Actinomycetota</taxon>
        <taxon>Actinomycetes</taxon>
        <taxon>Kitasatosporales</taxon>
        <taxon>Streptomycetaceae</taxon>
        <taxon>Streptomyces</taxon>
    </lineage>
</organism>
<keyword evidence="3 6" id="KW-0812">Transmembrane</keyword>
<dbReference type="InterPro" id="IPR000515">
    <property type="entry name" value="MetI-like"/>
</dbReference>
<dbReference type="RefSeq" id="WP_055472562.1">
    <property type="nucleotide sequence ID" value="NZ_JBIRWE010000001.1"/>
</dbReference>
<feature type="transmembrane region" description="Helical" evidence="6">
    <location>
        <begin position="76"/>
        <end position="99"/>
    </location>
</feature>
<gene>
    <name evidence="8" type="ORF">ACH429_04335</name>
</gene>
<dbReference type="PANTHER" id="PTHR30177">
    <property type="entry name" value="GLYCINE BETAINE/L-PROLINE TRANSPORT SYSTEM PERMEASE PROTEIN PROW"/>
    <property type="match status" value="1"/>
</dbReference>
<evidence type="ECO:0000256" key="1">
    <source>
        <dbReference type="ARBA" id="ARBA00004141"/>
    </source>
</evidence>
<dbReference type="PANTHER" id="PTHR30177:SF4">
    <property type="entry name" value="OSMOPROTECTANT IMPORT PERMEASE PROTEIN OSMW"/>
    <property type="match status" value="1"/>
</dbReference>
<evidence type="ECO:0000313" key="9">
    <source>
        <dbReference type="Proteomes" id="UP001611548"/>
    </source>
</evidence>
<feature type="transmembrane region" description="Helical" evidence="6">
    <location>
        <begin position="45"/>
        <end position="64"/>
    </location>
</feature>
<dbReference type="SUPFAM" id="SSF161098">
    <property type="entry name" value="MetI-like"/>
    <property type="match status" value="1"/>
</dbReference>
<dbReference type="Pfam" id="PF00528">
    <property type="entry name" value="BPD_transp_1"/>
    <property type="match status" value="1"/>
</dbReference>
<evidence type="ECO:0000256" key="2">
    <source>
        <dbReference type="ARBA" id="ARBA00022448"/>
    </source>
</evidence>
<comment type="caution">
    <text evidence="8">The sequence shown here is derived from an EMBL/GenBank/DDBJ whole genome shotgun (WGS) entry which is preliminary data.</text>
</comment>
<evidence type="ECO:0000256" key="5">
    <source>
        <dbReference type="ARBA" id="ARBA00023136"/>
    </source>
</evidence>
<keyword evidence="9" id="KW-1185">Reference proteome</keyword>
<dbReference type="Proteomes" id="UP001611548">
    <property type="component" value="Unassembled WGS sequence"/>
</dbReference>
<feature type="transmembrane region" description="Helical" evidence="6">
    <location>
        <begin position="105"/>
        <end position="126"/>
    </location>
</feature>
<reference evidence="8 9" key="1">
    <citation type="submission" date="2024-10" db="EMBL/GenBank/DDBJ databases">
        <title>The Natural Products Discovery Center: Release of the First 8490 Sequenced Strains for Exploring Actinobacteria Biosynthetic Diversity.</title>
        <authorList>
            <person name="Kalkreuter E."/>
            <person name="Kautsar S.A."/>
            <person name="Yang D."/>
            <person name="Bader C.D."/>
            <person name="Teijaro C.N."/>
            <person name="Fluegel L."/>
            <person name="Davis C.M."/>
            <person name="Simpson J.R."/>
            <person name="Lauterbach L."/>
            <person name="Steele A.D."/>
            <person name="Gui C."/>
            <person name="Meng S."/>
            <person name="Li G."/>
            <person name="Viehrig K."/>
            <person name="Ye F."/>
            <person name="Su P."/>
            <person name="Kiefer A.F."/>
            <person name="Nichols A."/>
            <person name="Cepeda A.J."/>
            <person name="Yan W."/>
            <person name="Fan B."/>
            <person name="Jiang Y."/>
            <person name="Adhikari A."/>
            <person name="Zheng C.-J."/>
            <person name="Schuster L."/>
            <person name="Cowan T.M."/>
            <person name="Smanski M.J."/>
            <person name="Chevrette M.G."/>
            <person name="De Carvalho L.P.S."/>
            <person name="Shen B."/>
        </authorList>
    </citation>
    <scope>NUCLEOTIDE SEQUENCE [LARGE SCALE GENOMIC DNA]</scope>
    <source>
        <strain evidence="8 9">NPDC020327</strain>
    </source>
</reference>
<keyword evidence="4 6" id="KW-1133">Transmembrane helix</keyword>
<evidence type="ECO:0000256" key="3">
    <source>
        <dbReference type="ARBA" id="ARBA00022692"/>
    </source>
</evidence>
<comment type="subcellular location">
    <subcellularLocation>
        <location evidence="6">Cell membrane</location>
        <topology evidence="6">Multi-pass membrane protein</topology>
    </subcellularLocation>
    <subcellularLocation>
        <location evidence="1">Membrane</location>
        <topology evidence="1">Multi-pass membrane protein</topology>
    </subcellularLocation>
</comment>
<dbReference type="CDD" id="cd06261">
    <property type="entry name" value="TM_PBP2"/>
    <property type="match status" value="1"/>
</dbReference>
<protein>
    <submittedName>
        <fullName evidence="8">ABC transporter permease</fullName>
    </submittedName>
</protein>
<feature type="transmembrane region" description="Helical" evidence="6">
    <location>
        <begin position="203"/>
        <end position="223"/>
    </location>
</feature>
<evidence type="ECO:0000256" key="4">
    <source>
        <dbReference type="ARBA" id="ARBA00022989"/>
    </source>
</evidence>
<feature type="transmembrane region" description="Helical" evidence="6">
    <location>
        <begin position="172"/>
        <end position="191"/>
    </location>
</feature>
<feature type="domain" description="ABC transmembrane type-1" evidence="7">
    <location>
        <begin position="41"/>
        <end position="220"/>
    </location>
</feature>
<evidence type="ECO:0000313" key="8">
    <source>
        <dbReference type="EMBL" id="MFI1963360.1"/>
    </source>
</evidence>
<evidence type="ECO:0000256" key="6">
    <source>
        <dbReference type="RuleBase" id="RU363032"/>
    </source>
</evidence>
<name>A0ABW7UNP9_9ACTN</name>
<keyword evidence="2 6" id="KW-0813">Transport</keyword>
<dbReference type="EMBL" id="JBIRWE010000001">
    <property type="protein sequence ID" value="MFI1963360.1"/>
    <property type="molecule type" value="Genomic_DNA"/>
</dbReference>
<sequence>MSPYELTSPYEPVPPDDCLARNDWVCGEYLTTRHQLLTDATLEHLQLTGLSVLLGLVLAVPLALLARRKRWAAGPVLGVTTILYTIPSLAMFSLLLPVYGLSASVVIAGLVLYSLTLLVRNILAGLQGVPADAREAARGMGYGPLRLLLAVELPLALPAVMAGLRIATVSAVSLATVGAIVGYGGLGNLIYSGMNSFFKAQVLTASVLCVLIAIAADLLLLGVQRLLTPWERARRAAR</sequence>
<dbReference type="InterPro" id="IPR035906">
    <property type="entry name" value="MetI-like_sf"/>
</dbReference>